<dbReference type="GO" id="GO:0005886">
    <property type="term" value="C:plasma membrane"/>
    <property type="evidence" value="ECO:0007669"/>
    <property type="project" value="UniProtKB-SubCell"/>
</dbReference>
<dbReference type="Proteomes" id="UP000199759">
    <property type="component" value="Unassembled WGS sequence"/>
</dbReference>
<dbReference type="InterPro" id="IPR011566">
    <property type="entry name" value="Ubq_synth_Coq7"/>
</dbReference>
<evidence type="ECO:0000313" key="10">
    <source>
        <dbReference type="EMBL" id="SDL83266.1"/>
    </source>
</evidence>
<dbReference type="GO" id="GO:0008682">
    <property type="term" value="F:3-demethoxyubiquinol 3-hydroxylase activity"/>
    <property type="evidence" value="ECO:0007669"/>
    <property type="project" value="UniProtKB-EC"/>
</dbReference>
<keyword evidence="4 8" id="KW-0560">Oxidoreductase</keyword>
<dbReference type="STRING" id="144026.SAMN04488568_102273"/>
<dbReference type="Pfam" id="PF03232">
    <property type="entry name" value="COQ7"/>
    <property type="match status" value="1"/>
</dbReference>
<evidence type="ECO:0000256" key="9">
    <source>
        <dbReference type="SAM" id="MobiDB-lite"/>
    </source>
</evidence>
<dbReference type="SUPFAM" id="SSF47240">
    <property type="entry name" value="Ferritin-like"/>
    <property type="match status" value="1"/>
</dbReference>
<sequence length="202" mass="21932">MTKRAANNAGTPGEIIPQPGIPLPGKRRDPNRIEQMLRVDHAGEYGAVAIYGGQRAIYGKLPHKARIARQLEEMEADEQAHLDAFDALLVEHRARPTALGPVWNMAGHALGAVTALMGDKAAHACTEAVETVIEQHYAGQITELRAMGEDTLADRFDQFRLEELAHRDLAVEEGAREAAGYPLLSGLIQAGCRLAIKVSEKV</sequence>
<comment type="similarity">
    <text evidence="8">Belongs to the COQ7 family.</text>
</comment>
<organism evidence="10 11">
    <name type="scientific">Maricaulis salignorans</name>
    <dbReference type="NCBI Taxonomy" id="144026"/>
    <lineage>
        <taxon>Bacteria</taxon>
        <taxon>Pseudomonadati</taxon>
        <taxon>Pseudomonadota</taxon>
        <taxon>Alphaproteobacteria</taxon>
        <taxon>Maricaulales</taxon>
        <taxon>Maricaulaceae</taxon>
        <taxon>Maricaulis</taxon>
    </lineage>
</organism>
<dbReference type="PANTHER" id="PTHR11237:SF4">
    <property type="entry name" value="5-DEMETHOXYUBIQUINONE HYDROXYLASE, MITOCHONDRIAL"/>
    <property type="match status" value="1"/>
</dbReference>
<evidence type="ECO:0000256" key="2">
    <source>
        <dbReference type="ARBA" id="ARBA00022688"/>
    </source>
</evidence>
<feature type="region of interest" description="Disordered" evidence="9">
    <location>
        <begin position="1"/>
        <end position="28"/>
    </location>
</feature>
<evidence type="ECO:0000256" key="6">
    <source>
        <dbReference type="ARBA" id="ARBA00023033"/>
    </source>
</evidence>
<dbReference type="UniPathway" id="UPA00232"/>
<dbReference type="GO" id="GO:0006744">
    <property type="term" value="P:ubiquinone biosynthetic process"/>
    <property type="evidence" value="ECO:0007669"/>
    <property type="project" value="UniProtKB-UniRule"/>
</dbReference>
<dbReference type="OrthoDB" id="7559360at2"/>
<comment type="cofactor">
    <cofactor evidence="8">
        <name>Fe cation</name>
        <dbReference type="ChEBI" id="CHEBI:24875"/>
    </cofactor>
    <text evidence="8">Binds 2 iron ions per subunit.</text>
</comment>
<dbReference type="EC" id="1.14.99.60" evidence="8"/>
<comment type="catalytic activity">
    <reaction evidence="8">
        <text>a 5-methoxy-2-methyl-3-(all-trans-polyprenyl)benzene-1,4-diol + AH2 + O2 = a 3-demethylubiquinol + A + H2O</text>
        <dbReference type="Rhea" id="RHEA:50908"/>
        <dbReference type="Rhea" id="RHEA-COMP:10859"/>
        <dbReference type="Rhea" id="RHEA-COMP:10914"/>
        <dbReference type="ChEBI" id="CHEBI:13193"/>
        <dbReference type="ChEBI" id="CHEBI:15377"/>
        <dbReference type="ChEBI" id="CHEBI:15379"/>
        <dbReference type="ChEBI" id="CHEBI:17499"/>
        <dbReference type="ChEBI" id="CHEBI:84167"/>
        <dbReference type="ChEBI" id="CHEBI:84422"/>
        <dbReference type="EC" id="1.14.99.60"/>
    </reaction>
</comment>
<keyword evidence="10" id="KW-0830">Ubiquinone</keyword>
<evidence type="ECO:0000313" key="11">
    <source>
        <dbReference type="Proteomes" id="UP000199759"/>
    </source>
</evidence>
<proteinExistence type="inferred from homology"/>
<dbReference type="InterPro" id="IPR009078">
    <property type="entry name" value="Ferritin-like_SF"/>
</dbReference>
<dbReference type="EMBL" id="FNHG01000002">
    <property type="protein sequence ID" value="SDL83266.1"/>
    <property type="molecule type" value="Genomic_DNA"/>
</dbReference>
<feature type="binding site" evidence="8">
    <location>
        <position position="163"/>
    </location>
    <ligand>
        <name>Fe cation</name>
        <dbReference type="ChEBI" id="CHEBI:24875"/>
        <label>2</label>
    </ligand>
</feature>
<keyword evidence="7 8" id="KW-0472">Membrane</keyword>
<dbReference type="PANTHER" id="PTHR11237">
    <property type="entry name" value="COENZYME Q10 BIOSYNTHESIS PROTEIN 7"/>
    <property type="match status" value="1"/>
</dbReference>
<feature type="binding site" evidence="8">
    <location>
        <position position="44"/>
    </location>
    <ligand>
        <name>Fe cation</name>
        <dbReference type="ChEBI" id="CHEBI:24875"/>
        <label>1</label>
    </ligand>
</feature>
<dbReference type="CDD" id="cd01042">
    <property type="entry name" value="DMQH"/>
    <property type="match status" value="1"/>
</dbReference>
<feature type="binding site" evidence="8">
    <location>
        <position position="78"/>
    </location>
    <ligand>
        <name>Fe cation</name>
        <dbReference type="ChEBI" id="CHEBI:24875"/>
        <label>1</label>
    </ligand>
</feature>
<keyword evidence="11" id="KW-1185">Reference proteome</keyword>
<dbReference type="RefSeq" id="WP_091766587.1">
    <property type="nucleotide sequence ID" value="NZ_FNHG01000002.1"/>
</dbReference>
<comment type="pathway">
    <text evidence="1 8">Cofactor biosynthesis; ubiquinone biosynthesis.</text>
</comment>
<gene>
    <name evidence="8" type="primary">coq7</name>
    <name evidence="10" type="ORF">SAMN04488568_102273</name>
</gene>
<evidence type="ECO:0000256" key="5">
    <source>
        <dbReference type="ARBA" id="ARBA00023004"/>
    </source>
</evidence>
<accession>A0A1G9N9U3</accession>
<feature type="binding site" evidence="8">
    <location>
        <position position="78"/>
    </location>
    <ligand>
        <name>Fe cation</name>
        <dbReference type="ChEBI" id="CHEBI:24875"/>
        <label>2</label>
    </ligand>
</feature>
<feature type="binding site" evidence="8">
    <location>
        <position position="163"/>
    </location>
    <ligand>
        <name>Fe cation</name>
        <dbReference type="ChEBI" id="CHEBI:24875"/>
        <label>1</label>
    </ligand>
</feature>
<dbReference type="GO" id="GO:0046872">
    <property type="term" value="F:metal ion binding"/>
    <property type="evidence" value="ECO:0007669"/>
    <property type="project" value="UniProtKB-KW"/>
</dbReference>
<feature type="binding site" evidence="8">
    <location>
        <position position="81"/>
    </location>
    <ligand>
        <name>Fe cation</name>
        <dbReference type="ChEBI" id="CHEBI:24875"/>
        <label>1</label>
    </ligand>
</feature>
<reference evidence="10 11" key="1">
    <citation type="submission" date="2016-10" db="EMBL/GenBank/DDBJ databases">
        <authorList>
            <person name="de Groot N.N."/>
        </authorList>
    </citation>
    <scope>NUCLEOTIDE SEQUENCE [LARGE SCALE GENOMIC DNA]</scope>
    <source>
        <strain evidence="10 11">DSM 16077</strain>
    </source>
</reference>
<comment type="function">
    <text evidence="8">Catalyzes the hydroxylation of 2-nonaprenyl-3-methyl-6-methoxy-1,4-benzoquinol during ubiquinone biosynthesis.</text>
</comment>
<evidence type="ECO:0000256" key="7">
    <source>
        <dbReference type="ARBA" id="ARBA00023136"/>
    </source>
</evidence>
<dbReference type="HAMAP" id="MF_01658">
    <property type="entry name" value="COQ7"/>
    <property type="match status" value="1"/>
</dbReference>
<keyword evidence="3 8" id="KW-0479">Metal-binding</keyword>
<comment type="subcellular location">
    <subcellularLocation>
        <location evidence="8">Cell membrane</location>
        <topology evidence="8">Peripheral membrane protein</topology>
    </subcellularLocation>
</comment>
<dbReference type="AlphaFoldDB" id="A0A1G9N9U3"/>
<keyword evidence="8" id="KW-1003">Cell membrane</keyword>
<keyword evidence="6 8" id="KW-0503">Monooxygenase</keyword>
<evidence type="ECO:0000256" key="4">
    <source>
        <dbReference type="ARBA" id="ARBA00023002"/>
    </source>
</evidence>
<keyword evidence="5 8" id="KW-0408">Iron</keyword>
<name>A0A1G9N9U3_9PROT</name>
<evidence type="ECO:0000256" key="1">
    <source>
        <dbReference type="ARBA" id="ARBA00004749"/>
    </source>
</evidence>
<evidence type="ECO:0000256" key="3">
    <source>
        <dbReference type="ARBA" id="ARBA00022723"/>
    </source>
</evidence>
<feature type="binding site" evidence="8">
    <location>
        <position position="166"/>
    </location>
    <ligand>
        <name>Fe cation</name>
        <dbReference type="ChEBI" id="CHEBI:24875"/>
        <label>2</label>
    </ligand>
</feature>
<evidence type="ECO:0000256" key="8">
    <source>
        <dbReference type="HAMAP-Rule" id="MF_01658"/>
    </source>
</evidence>
<protein>
    <recommendedName>
        <fullName evidence="8">3-demethoxyubiquinol 3-hydroxylase</fullName>
        <shortName evidence="8">DMQ hydroxylase</shortName>
        <ecNumber evidence="8">1.14.99.60</ecNumber>
    </recommendedName>
    <alternativeName>
        <fullName evidence="8">2-nonaprenyl-3-methyl-6-methoxy-1,4-benzoquinol hydroxylase</fullName>
    </alternativeName>
</protein>
<feature type="binding site" evidence="8">
    <location>
        <position position="130"/>
    </location>
    <ligand>
        <name>Fe cation</name>
        <dbReference type="ChEBI" id="CHEBI:24875"/>
        <label>2</label>
    </ligand>
</feature>
<keyword evidence="2 8" id="KW-0831">Ubiquinone biosynthesis</keyword>